<keyword evidence="2" id="KW-0808">Transferase</keyword>
<keyword evidence="5 6" id="KW-0067">ATP-binding</keyword>
<evidence type="ECO:0000259" key="7">
    <source>
        <dbReference type="PROSITE" id="PS50011"/>
    </source>
</evidence>
<dbReference type="InterPro" id="IPR000719">
    <property type="entry name" value="Prot_kinase_dom"/>
</dbReference>
<evidence type="ECO:0000256" key="4">
    <source>
        <dbReference type="ARBA" id="ARBA00022777"/>
    </source>
</evidence>
<gene>
    <name evidence="8" type="ORF">F8M41_008679</name>
</gene>
<protein>
    <recommendedName>
        <fullName evidence="1">non-specific serine/threonine protein kinase</fullName>
        <ecNumber evidence="1">2.7.11.1</ecNumber>
    </recommendedName>
</protein>
<dbReference type="GO" id="GO:0000045">
    <property type="term" value="P:autophagosome assembly"/>
    <property type="evidence" value="ECO:0007669"/>
    <property type="project" value="TreeGrafter"/>
</dbReference>
<accession>A0A8H3X4L5</accession>
<evidence type="ECO:0000313" key="9">
    <source>
        <dbReference type="Proteomes" id="UP000439903"/>
    </source>
</evidence>
<keyword evidence="3 6" id="KW-0547">Nucleotide-binding</keyword>
<dbReference type="InterPro" id="IPR045269">
    <property type="entry name" value="Atg1-like"/>
</dbReference>
<evidence type="ECO:0000256" key="1">
    <source>
        <dbReference type="ARBA" id="ARBA00012513"/>
    </source>
</evidence>
<dbReference type="AlphaFoldDB" id="A0A8H3X4L5"/>
<dbReference type="GO" id="GO:0010506">
    <property type="term" value="P:regulation of autophagy"/>
    <property type="evidence" value="ECO:0007669"/>
    <property type="project" value="InterPro"/>
</dbReference>
<dbReference type="SUPFAM" id="SSF56112">
    <property type="entry name" value="Protein kinase-like (PK-like)"/>
    <property type="match status" value="1"/>
</dbReference>
<dbReference type="GO" id="GO:0000407">
    <property type="term" value="C:phagophore assembly site"/>
    <property type="evidence" value="ECO:0007669"/>
    <property type="project" value="TreeGrafter"/>
</dbReference>
<feature type="binding site" evidence="6">
    <location>
        <position position="60"/>
    </location>
    <ligand>
        <name>ATP</name>
        <dbReference type="ChEBI" id="CHEBI:30616"/>
    </ligand>
</feature>
<organism evidence="8 9">
    <name type="scientific">Gigaspora margarita</name>
    <dbReference type="NCBI Taxonomy" id="4874"/>
    <lineage>
        <taxon>Eukaryota</taxon>
        <taxon>Fungi</taxon>
        <taxon>Fungi incertae sedis</taxon>
        <taxon>Mucoromycota</taxon>
        <taxon>Glomeromycotina</taxon>
        <taxon>Glomeromycetes</taxon>
        <taxon>Diversisporales</taxon>
        <taxon>Gigasporaceae</taxon>
        <taxon>Gigaspora</taxon>
    </lineage>
</organism>
<dbReference type="InterPro" id="IPR017441">
    <property type="entry name" value="Protein_kinase_ATP_BS"/>
</dbReference>
<dbReference type="Gene3D" id="1.10.510.10">
    <property type="entry name" value="Transferase(Phosphotransferase) domain 1"/>
    <property type="match status" value="1"/>
</dbReference>
<proteinExistence type="predicted"/>
<keyword evidence="4 8" id="KW-0418">Kinase</keyword>
<dbReference type="EMBL" id="WTPW01001916">
    <property type="protein sequence ID" value="KAF0407964.1"/>
    <property type="molecule type" value="Genomic_DNA"/>
</dbReference>
<dbReference type="PROSITE" id="PS50011">
    <property type="entry name" value="PROTEIN_KINASE_DOM"/>
    <property type="match status" value="1"/>
</dbReference>
<sequence>MSTESVENELEELDIKHYDFNQFKDFEEIGAGAFATVYRANLIDPKLINSNLDTEYVALKIFKANDEASLKILLREIKLQRKVDMYDKIIRFYGLTKTKVSQFDRKLSYVLVLELADSGTLRNYLQQNQKFGWFDKLHLAQQLVDAINHMHSADCT</sequence>
<reference evidence="8 9" key="1">
    <citation type="journal article" date="2019" name="Environ. Microbiol.">
        <title>At the nexus of three kingdoms: the genome of the mycorrhizal fungus Gigaspora margarita provides insights into plant, endobacterial and fungal interactions.</title>
        <authorList>
            <person name="Venice F."/>
            <person name="Ghignone S."/>
            <person name="Salvioli di Fossalunga A."/>
            <person name="Amselem J."/>
            <person name="Novero M."/>
            <person name="Xianan X."/>
            <person name="Sedzielewska Toro K."/>
            <person name="Morin E."/>
            <person name="Lipzen A."/>
            <person name="Grigoriev I.V."/>
            <person name="Henrissat B."/>
            <person name="Martin F.M."/>
            <person name="Bonfante P."/>
        </authorList>
    </citation>
    <scope>NUCLEOTIDE SEQUENCE [LARGE SCALE GENOMIC DNA]</scope>
    <source>
        <strain evidence="8 9">BEG34</strain>
    </source>
</reference>
<comment type="caution">
    <text evidence="8">The sequence shown here is derived from an EMBL/GenBank/DDBJ whole genome shotgun (WGS) entry which is preliminary data.</text>
</comment>
<dbReference type="GO" id="GO:0005829">
    <property type="term" value="C:cytosol"/>
    <property type="evidence" value="ECO:0007669"/>
    <property type="project" value="TreeGrafter"/>
</dbReference>
<evidence type="ECO:0000313" key="8">
    <source>
        <dbReference type="EMBL" id="KAF0407964.1"/>
    </source>
</evidence>
<name>A0A8H3X4L5_GIGMA</name>
<evidence type="ECO:0000256" key="6">
    <source>
        <dbReference type="PROSITE-ProRule" id="PRU10141"/>
    </source>
</evidence>
<feature type="domain" description="Protein kinase" evidence="7">
    <location>
        <begin position="23"/>
        <end position="156"/>
    </location>
</feature>
<dbReference type="PROSITE" id="PS00107">
    <property type="entry name" value="PROTEIN_KINASE_ATP"/>
    <property type="match status" value="1"/>
</dbReference>
<dbReference type="PANTHER" id="PTHR24348:SF22">
    <property type="entry name" value="NON-SPECIFIC SERINE_THREONINE PROTEIN KINASE"/>
    <property type="match status" value="1"/>
</dbReference>
<dbReference type="PANTHER" id="PTHR24348">
    <property type="entry name" value="SERINE/THREONINE-PROTEIN KINASE UNC-51-RELATED"/>
    <property type="match status" value="1"/>
</dbReference>
<evidence type="ECO:0000256" key="3">
    <source>
        <dbReference type="ARBA" id="ARBA00022741"/>
    </source>
</evidence>
<evidence type="ECO:0000256" key="5">
    <source>
        <dbReference type="ARBA" id="ARBA00022840"/>
    </source>
</evidence>
<dbReference type="InterPro" id="IPR001245">
    <property type="entry name" value="Ser-Thr/Tyr_kinase_cat_dom"/>
</dbReference>
<dbReference type="Proteomes" id="UP000439903">
    <property type="component" value="Unassembled WGS sequence"/>
</dbReference>
<dbReference type="GO" id="GO:0016020">
    <property type="term" value="C:membrane"/>
    <property type="evidence" value="ECO:0007669"/>
    <property type="project" value="TreeGrafter"/>
</dbReference>
<dbReference type="OrthoDB" id="10261027at2759"/>
<evidence type="ECO:0000256" key="2">
    <source>
        <dbReference type="ARBA" id="ARBA00022679"/>
    </source>
</evidence>
<dbReference type="GO" id="GO:0005776">
    <property type="term" value="C:autophagosome"/>
    <property type="evidence" value="ECO:0007669"/>
    <property type="project" value="TreeGrafter"/>
</dbReference>
<dbReference type="EC" id="2.7.11.1" evidence="1"/>
<keyword evidence="9" id="KW-1185">Reference proteome</keyword>
<dbReference type="InterPro" id="IPR011009">
    <property type="entry name" value="Kinase-like_dom_sf"/>
</dbReference>
<dbReference type="GO" id="GO:0005524">
    <property type="term" value="F:ATP binding"/>
    <property type="evidence" value="ECO:0007669"/>
    <property type="project" value="UniProtKB-UniRule"/>
</dbReference>
<dbReference type="Pfam" id="PF07714">
    <property type="entry name" value="PK_Tyr_Ser-Thr"/>
    <property type="match status" value="1"/>
</dbReference>
<dbReference type="GO" id="GO:0004674">
    <property type="term" value="F:protein serine/threonine kinase activity"/>
    <property type="evidence" value="ECO:0007669"/>
    <property type="project" value="UniProtKB-EC"/>
</dbReference>